<dbReference type="PANTHER" id="PTHR33923:SF2">
    <property type="entry name" value="CALMODULIN-BINDING PROTEIN-RELATED"/>
    <property type="match status" value="1"/>
</dbReference>
<proteinExistence type="predicted"/>
<comment type="caution">
    <text evidence="4">The sequence shown here is derived from an EMBL/GenBank/DDBJ whole genome shotgun (WGS) entry which is preliminary data.</text>
</comment>
<feature type="region of interest" description="Disordered" evidence="1">
    <location>
        <begin position="304"/>
        <end position="323"/>
    </location>
</feature>
<evidence type="ECO:0000256" key="1">
    <source>
        <dbReference type="SAM" id="MobiDB-lite"/>
    </source>
</evidence>
<feature type="domain" description="Calmodulin-binding" evidence="3">
    <location>
        <begin position="312"/>
        <end position="423"/>
    </location>
</feature>
<feature type="signal peptide" evidence="2">
    <location>
        <begin position="1"/>
        <end position="16"/>
    </location>
</feature>
<dbReference type="Pfam" id="PF07839">
    <property type="entry name" value="CaM_binding"/>
    <property type="match status" value="1"/>
</dbReference>
<evidence type="ECO:0000259" key="3">
    <source>
        <dbReference type="SMART" id="SM01054"/>
    </source>
</evidence>
<name>A0A4U5QFM2_POPAL</name>
<gene>
    <name evidence="4" type="ORF">D5086_0000102100</name>
</gene>
<feature type="compositionally biased region" description="Basic and acidic residues" evidence="1">
    <location>
        <begin position="36"/>
        <end position="53"/>
    </location>
</feature>
<feature type="compositionally biased region" description="Polar residues" evidence="1">
    <location>
        <begin position="432"/>
        <end position="442"/>
    </location>
</feature>
<protein>
    <recommendedName>
        <fullName evidence="3">Calmodulin-binding domain-containing protein</fullName>
    </recommendedName>
</protein>
<feature type="region of interest" description="Disordered" evidence="1">
    <location>
        <begin position="72"/>
        <end position="94"/>
    </location>
</feature>
<accession>A0A4U5QFM2</accession>
<sequence length="448" mass="49972">MALASAWCFCCPILQCIQVAENLAYDQPSAAEDAFEAPKTEEKDEEAGRDLRDAVTTSSPIRESIVEPIGARENIQENNETDKSLGDGENGCTADISAEALNGHQEDRSLQAENAAIRPHISEKRDMIGTNKEDEIDQLIEVGENNQEFATAEFPDGEAGDATEDQEQVANAELQFEIQVSDSSHNFSEADQDDAELNADGTHMTTSEEDSSSQGLVDDTTPTEPLDHQLDEQDETNNVLENENLFEEDKDEAKKIEILTAMDFEAPSNSRTHKINSTGDDTGEVEKMEVEVCNESDTAETFLSANNGATSTGSKRPFVYTRGNPNQELQYTCNNRKWTIGEKKPIKDLEEEREFNPREPNFLPVVPDPEAEKVNLRHQMMDDRKNSEEWMLDYALRQAVTKLAPARKRKVALLVEAFEKVLPTPKYETHTGHASATFSHTRPIQACR</sequence>
<evidence type="ECO:0000313" key="4">
    <source>
        <dbReference type="EMBL" id="TKS08911.1"/>
    </source>
</evidence>
<feature type="region of interest" description="Disordered" evidence="1">
    <location>
        <begin position="33"/>
        <end position="59"/>
    </location>
</feature>
<dbReference type="STRING" id="43335.A0A4U5QFM2"/>
<dbReference type="SMART" id="SM01054">
    <property type="entry name" value="CaM_binding"/>
    <property type="match status" value="1"/>
</dbReference>
<reference evidence="4" key="1">
    <citation type="submission" date="2018-10" db="EMBL/GenBank/DDBJ databases">
        <title>Population genomic analysis revealed the cold adaptation of white poplar.</title>
        <authorList>
            <person name="Liu Y.-J."/>
        </authorList>
    </citation>
    <scope>NUCLEOTIDE SEQUENCE [LARGE SCALE GENOMIC DNA]</scope>
    <source>
        <strain evidence="4">PAL-ZL1</strain>
    </source>
</reference>
<dbReference type="EMBL" id="RCHU01000292">
    <property type="protein sequence ID" value="TKS08911.1"/>
    <property type="molecule type" value="Genomic_DNA"/>
</dbReference>
<organism evidence="4">
    <name type="scientific">Populus alba</name>
    <name type="common">White poplar</name>
    <dbReference type="NCBI Taxonomy" id="43335"/>
    <lineage>
        <taxon>Eukaryota</taxon>
        <taxon>Viridiplantae</taxon>
        <taxon>Streptophyta</taxon>
        <taxon>Embryophyta</taxon>
        <taxon>Tracheophyta</taxon>
        <taxon>Spermatophyta</taxon>
        <taxon>Magnoliopsida</taxon>
        <taxon>eudicotyledons</taxon>
        <taxon>Gunneridae</taxon>
        <taxon>Pentapetalae</taxon>
        <taxon>rosids</taxon>
        <taxon>fabids</taxon>
        <taxon>Malpighiales</taxon>
        <taxon>Salicaceae</taxon>
        <taxon>Saliceae</taxon>
        <taxon>Populus</taxon>
    </lineage>
</organism>
<feature type="region of interest" description="Disordered" evidence="1">
    <location>
        <begin position="428"/>
        <end position="448"/>
    </location>
</feature>
<feature type="compositionally biased region" description="Polar residues" evidence="1">
    <location>
        <begin position="304"/>
        <end position="314"/>
    </location>
</feature>
<dbReference type="PANTHER" id="PTHR33923">
    <property type="entry name" value="CALMODULIN-BINDING PROTEIN-RELATED"/>
    <property type="match status" value="1"/>
</dbReference>
<evidence type="ECO:0000256" key="2">
    <source>
        <dbReference type="SAM" id="SignalP"/>
    </source>
</evidence>
<feature type="compositionally biased region" description="Polar residues" evidence="1">
    <location>
        <begin position="212"/>
        <end position="223"/>
    </location>
</feature>
<keyword evidence="2" id="KW-0732">Signal</keyword>
<feature type="region of interest" description="Disordered" evidence="1">
    <location>
        <begin position="202"/>
        <end position="247"/>
    </location>
</feature>
<dbReference type="InterPro" id="IPR012417">
    <property type="entry name" value="CaM-bd_dom_pln"/>
</dbReference>
<dbReference type="GO" id="GO:0005516">
    <property type="term" value="F:calmodulin binding"/>
    <property type="evidence" value="ECO:0007669"/>
    <property type="project" value="InterPro"/>
</dbReference>
<dbReference type="AlphaFoldDB" id="A0A4U5QFM2"/>
<feature type="chain" id="PRO_5020787900" description="Calmodulin-binding domain-containing protein" evidence="2">
    <location>
        <begin position="17"/>
        <end position="448"/>
    </location>
</feature>
<dbReference type="InterPro" id="IPR044681">
    <property type="entry name" value="PICBP-like"/>
</dbReference>